<dbReference type="PANTHER" id="PTHR36455">
    <property type="match status" value="1"/>
</dbReference>
<reference evidence="1" key="1">
    <citation type="submission" date="2020-06" db="EMBL/GenBank/DDBJ databases">
        <title>Paenibacillus sp. nov., isolated from soil.</title>
        <authorList>
            <person name="Seo Y.L."/>
        </authorList>
    </citation>
    <scope>NUCLEOTIDE SEQUENCE [LARGE SCALE GENOMIC DNA]</scope>
    <source>
        <strain evidence="1">JW14</strain>
    </source>
</reference>
<name>A0A850EKP5_9BACL</name>
<gene>
    <name evidence="1" type="primary">tnpB</name>
    <name evidence="1" type="ORF">HPT30_06720</name>
</gene>
<dbReference type="InterPro" id="IPR008878">
    <property type="entry name" value="Transposase_IS66_Orf2"/>
</dbReference>
<sequence length="145" mass="16316">MLSFPSASPVYLACGATDIRKSIDGLVAIVQEQFELNPFSSALFVFCNRRRDKFKILHWDHAGFCRILQLNRHEYINEMVTLPPRSTQERTKLRYLLPAGCGTGSFKLVYALIVAKRQIQTYVSKEAVCLVNLIPLGTIKIGATP</sequence>
<dbReference type="Proteomes" id="UP000564806">
    <property type="component" value="Unassembled WGS sequence"/>
</dbReference>
<keyword evidence="2" id="KW-1185">Reference proteome</keyword>
<dbReference type="Pfam" id="PF05717">
    <property type="entry name" value="TnpB_IS66"/>
    <property type="match status" value="1"/>
</dbReference>
<comment type="caution">
    <text evidence="1">The sequence shown here is derived from an EMBL/GenBank/DDBJ whole genome shotgun (WGS) entry which is preliminary data.</text>
</comment>
<dbReference type="PANTHER" id="PTHR36455:SF1">
    <property type="entry name" value="BLR8292 PROTEIN"/>
    <property type="match status" value="1"/>
</dbReference>
<proteinExistence type="predicted"/>
<organism evidence="1 2">
    <name type="scientific">Paenibacillus agri</name>
    <dbReference type="NCBI Taxonomy" id="2744309"/>
    <lineage>
        <taxon>Bacteria</taxon>
        <taxon>Bacillati</taxon>
        <taxon>Bacillota</taxon>
        <taxon>Bacilli</taxon>
        <taxon>Bacillales</taxon>
        <taxon>Paenibacillaceae</taxon>
        <taxon>Paenibacillus</taxon>
    </lineage>
</organism>
<evidence type="ECO:0000313" key="1">
    <source>
        <dbReference type="EMBL" id="NUU60037.1"/>
    </source>
</evidence>
<dbReference type="RefSeq" id="WP_175370656.1">
    <property type="nucleotide sequence ID" value="NZ_JABWCS010000196.1"/>
</dbReference>
<protein>
    <submittedName>
        <fullName evidence="1">IS66 family insertion sequence element accessory protein TnpB</fullName>
    </submittedName>
</protein>
<accession>A0A850EKP5</accession>
<dbReference type="NCBIfam" id="NF033819">
    <property type="entry name" value="IS66_TnpB"/>
    <property type="match status" value="1"/>
</dbReference>
<dbReference type="AlphaFoldDB" id="A0A850EKP5"/>
<dbReference type="EMBL" id="JABWCS010000196">
    <property type="protein sequence ID" value="NUU60037.1"/>
    <property type="molecule type" value="Genomic_DNA"/>
</dbReference>
<evidence type="ECO:0000313" key="2">
    <source>
        <dbReference type="Proteomes" id="UP000564806"/>
    </source>
</evidence>